<protein>
    <submittedName>
        <fullName evidence="5">DUF4157 domain-containing protein</fullName>
    </submittedName>
</protein>
<dbReference type="Pfam" id="PF15541">
    <property type="entry name" value="Ntox4"/>
    <property type="match status" value="1"/>
</dbReference>
<organism evidence="5 6">
    <name type="scientific">Candidatus Chloroploca mongolica</name>
    <dbReference type="NCBI Taxonomy" id="2528176"/>
    <lineage>
        <taxon>Bacteria</taxon>
        <taxon>Bacillati</taxon>
        <taxon>Chloroflexota</taxon>
        <taxon>Chloroflexia</taxon>
        <taxon>Chloroflexales</taxon>
        <taxon>Chloroflexineae</taxon>
        <taxon>Oscillochloridaceae</taxon>
        <taxon>Candidatus Chloroploca</taxon>
    </lineage>
</organism>
<evidence type="ECO:0000256" key="1">
    <source>
        <dbReference type="SAM" id="MobiDB-lite"/>
    </source>
</evidence>
<evidence type="ECO:0000259" key="3">
    <source>
        <dbReference type="Pfam" id="PF13699"/>
    </source>
</evidence>
<evidence type="ECO:0000259" key="4">
    <source>
        <dbReference type="Pfam" id="PF15541"/>
    </source>
</evidence>
<feature type="non-terminal residue" evidence="5">
    <location>
        <position position="1"/>
    </location>
</feature>
<dbReference type="InterPro" id="IPR025295">
    <property type="entry name" value="eCIS_core_dom"/>
</dbReference>
<dbReference type="InterPro" id="IPR029102">
    <property type="entry name" value="Ntox4"/>
</dbReference>
<keyword evidence="2" id="KW-0812">Transmembrane</keyword>
<proteinExistence type="predicted"/>
<dbReference type="RefSeq" id="WP_167857541.1">
    <property type="nucleotide sequence ID" value="NZ_SIJK02000065.1"/>
</dbReference>
<dbReference type="EMBL" id="SIJK02000065">
    <property type="protein sequence ID" value="MBP1468346.1"/>
    <property type="molecule type" value="Genomic_DNA"/>
</dbReference>
<feature type="compositionally biased region" description="Polar residues" evidence="1">
    <location>
        <begin position="623"/>
        <end position="652"/>
    </location>
</feature>
<feature type="region of interest" description="Disordered" evidence="1">
    <location>
        <begin position="622"/>
        <end position="681"/>
    </location>
</feature>
<name>A0ABS4DFZ5_9CHLR</name>
<keyword evidence="6" id="KW-1185">Reference proteome</keyword>
<evidence type="ECO:0000256" key="2">
    <source>
        <dbReference type="SAM" id="Phobius"/>
    </source>
</evidence>
<sequence length="841" mass="89618">AVTTDVQQPAVTTDVQQPAVTTDVQQPAATQETNEDRLGKAGEKFADAFLATSLGKELTSKAEELGKEFIATLPSMIVSSTIAAGTLAAMALRNEELPVKRLAIPLPQIAPGLKVRLTYKGSLRSPTEASITFIYEPKTDKNSGTPDAERYRAETGRIAADQERFREGMKTPDERAANQQQLNNYLRNRAAQSGNILGIRGLTPRRDEAALQRSATGSGDLSIAPPIVHDVLRSPGQPLDAATRAYMEPRFGRDFGDVRVHTDAQAAESARAVQANAYTVGNHIAFGAGRYTPQSSAGQRLMAHELAHVVQQGAEGGDFTSKRTINEPGDAAEQEAEGVSKVVAQGKAIEQVLTARSSGPIQREPSGPEELAGAAKEWLARKYSTAKEAAYKKLISSLRAFQKTTFDALRNQTNRLPASAQPALVTILDIWEEIFGVLITLLLAIVGIIVGFGEGIFDLVEGLVHLVWGIAKWVSYLILGFFDNGQKFDQYNKEIIAAARNIPDGLKTMVRDWLDRFEKAPIDRGSLMIGELTGQIIAFIASFGLAASKVGQVPNLAGKMSVVVSATGDLAVATANSSVLVHAAAAASATALTAPIVMSAAHKQPDNTPPDKSVPSNAALVTENPTEAASSATNKLKPVNQHSHTSGTSSSKPGGIKKPRVSPGARPETAGSGGITSIDRTYDKATGVSQTVIEGRLKPTLPQRAGLEALLGPTLPNADRAHLVGRILGDEAAAGTLYAPKNFNRGVQLTFEKTLAMLEKEARASGGYVWYRASNQSYPRTVLNGKALKEVKYEFQIRLDDGRISKTIRIEFNDVVVPGTPVTQNRPGFTVSAPFGGSGTP</sequence>
<reference evidence="5 6" key="1">
    <citation type="submission" date="2021-03" db="EMBL/GenBank/DDBJ databases">
        <authorList>
            <person name="Grouzdev D.S."/>
        </authorList>
    </citation>
    <scope>NUCLEOTIDE SEQUENCE [LARGE SCALE GENOMIC DNA]</scope>
    <source>
        <strain evidence="5 6">M50-1</strain>
    </source>
</reference>
<keyword evidence="2" id="KW-1133">Transmembrane helix</keyword>
<comment type="caution">
    <text evidence="5">The sequence shown here is derived from an EMBL/GenBank/DDBJ whole genome shotgun (WGS) entry which is preliminary data.</text>
</comment>
<evidence type="ECO:0000313" key="6">
    <source>
        <dbReference type="Proteomes" id="UP001193081"/>
    </source>
</evidence>
<feature type="domain" description="Bacterial toxin 4" evidence="4">
    <location>
        <begin position="719"/>
        <end position="780"/>
    </location>
</feature>
<dbReference type="Proteomes" id="UP001193081">
    <property type="component" value="Unassembled WGS sequence"/>
</dbReference>
<gene>
    <name evidence="5" type="ORF">EYB53_021725</name>
</gene>
<evidence type="ECO:0000313" key="5">
    <source>
        <dbReference type="EMBL" id="MBP1468346.1"/>
    </source>
</evidence>
<feature type="transmembrane region" description="Helical" evidence="2">
    <location>
        <begin position="434"/>
        <end position="457"/>
    </location>
</feature>
<feature type="transmembrane region" description="Helical" evidence="2">
    <location>
        <begin position="463"/>
        <end position="482"/>
    </location>
</feature>
<accession>A0ABS4DFZ5</accession>
<keyword evidence="2" id="KW-0472">Membrane</keyword>
<feature type="domain" description="eCIS core" evidence="3">
    <location>
        <begin position="238"/>
        <end position="314"/>
    </location>
</feature>
<dbReference type="Pfam" id="PF13699">
    <property type="entry name" value="eCIS_core"/>
    <property type="match status" value="1"/>
</dbReference>